<accession>A0ACB7SXN9</accession>
<keyword evidence="2" id="KW-1185">Reference proteome</keyword>
<evidence type="ECO:0000313" key="2">
    <source>
        <dbReference type="Proteomes" id="UP000821845"/>
    </source>
</evidence>
<protein>
    <submittedName>
        <fullName evidence="1">Uncharacterized protein</fullName>
    </submittedName>
</protein>
<gene>
    <name evidence="1" type="ORF">HPB50_012415</name>
</gene>
<evidence type="ECO:0000313" key="1">
    <source>
        <dbReference type="EMBL" id="KAH6938756.1"/>
    </source>
</evidence>
<name>A0ACB7SXN9_HYAAI</name>
<comment type="caution">
    <text evidence="1">The sequence shown here is derived from an EMBL/GenBank/DDBJ whole genome shotgun (WGS) entry which is preliminary data.</text>
</comment>
<dbReference type="Proteomes" id="UP000821845">
    <property type="component" value="Chromosome 2"/>
</dbReference>
<proteinExistence type="predicted"/>
<reference evidence="1" key="1">
    <citation type="submission" date="2020-05" db="EMBL/GenBank/DDBJ databases">
        <title>Large-scale comparative analyses of tick genomes elucidate their genetic diversity and vector capacities.</title>
        <authorList>
            <person name="Jia N."/>
            <person name="Wang J."/>
            <person name="Shi W."/>
            <person name="Du L."/>
            <person name="Sun Y."/>
            <person name="Zhan W."/>
            <person name="Jiang J."/>
            <person name="Wang Q."/>
            <person name="Zhang B."/>
            <person name="Ji P."/>
            <person name="Sakyi L.B."/>
            <person name="Cui X."/>
            <person name="Yuan T."/>
            <person name="Jiang B."/>
            <person name="Yang W."/>
            <person name="Lam T.T.-Y."/>
            <person name="Chang Q."/>
            <person name="Ding S."/>
            <person name="Wang X."/>
            <person name="Zhu J."/>
            <person name="Ruan X."/>
            <person name="Zhao L."/>
            <person name="Wei J."/>
            <person name="Que T."/>
            <person name="Du C."/>
            <person name="Cheng J."/>
            <person name="Dai P."/>
            <person name="Han X."/>
            <person name="Huang E."/>
            <person name="Gao Y."/>
            <person name="Liu J."/>
            <person name="Shao H."/>
            <person name="Ye R."/>
            <person name="Li L."/>
            <person name="Wei W."/>
            <person name="Wang X."/>
            <person name="Wang C."/>
            <person name="Yang T."/>
            <person name="Huo Q."/>
            <person name="Li W."/>
            <person name="Guo W."/>
            <person name="Chen H."/>
            <person name="Zhou L."/>
            <person name="Ni X."/>
            <person name="Tian J."/>
            <person name="Zhou Y."/>
            <person name="Sheng Y."/>
            <person name="Liu T."/>
            <person name="Pan Y."/>
            <person name="Xia L."/>
            <person name="Li J."/>
            <person name="Zhao F."/>
            <person name="Cao W."/>
        </authorList>
    </citation>
    <scope>NUCLEOTIDE SEQUENCE</scope>
    <source>
        <strain evidence="1">Hyas-2018</strain>
    </source>
</reference>
<dbReference type="EMBL" id="CM023482">
    <property type="protein sequence ID" value="KAH6938756.1"/>
    <property type="molecule type" value="Genomic_DNA"/>
</dbReference>
<sequence>MPILCVIQRTVGAVVEDSNLDQRSAWLLGGHAVVAVEEGQDLRGAIPASELVSCVNCSSSAPGMGLVWRKVSNEGREVLLEYPDLLMDAYAIWNRCPKLTVLVTSEPERSAQRNAIRTTWGRRDLYSNCSHRVVFFTSTVPRSKQYYALKAEYRHTKDIVVQARTGAAREPTWSMSALLVEWVPTHVSGSSFVLRVTDDTYVNVPALLTAIENLTSSDDTPVIYGRSSPNQTHLEDCAYMAKSEGFMRLQRSFADVALNHSDGPLVTGRLAQDAGLVLVHMKGFGSCDDRHAALTARKWLRKGTGSSSHLTVRGMSPALMTAFHEIVSKLEFLEAE</sequence>
<organism evidence="1 2">
    <name type="scientific">Hyalomma asiaticum</name>
    <name type="common">Tick</name>
    <dbReference type="NCBI Taxonomy" id="266040"/>
    <lineage>
        <taxon>Eukaryota</taxon>
        <taxon>Metazoa</taxon>
        <taxon>Ecdysozoa</taxon>
        <taxon>Arthropoda</taxon>
        <taxon>Chelicerata</taxon>
        <taxon>Arachnida</taxon>
        <taxon>Acari</taxon>
        <taxon>Parasitiformes</taxon>
        <taxon>Ixodida</taxon>
        <taxon>Ixodoidea</taxon>
        <taxon>Ixodidae</taxon>
        <taxon>Hyalomminae</taxon>
        <taxon>Hyalomma</taxon>
    </lineage>
</organism>